<evidence type="ECO:0000313" key="2">
    <source>
        <dbReference type="Proteomes" id="UP000813444"/>
    </source>
</evidence>
<evidence type="ECO:0000313" key="1">
    <source>
        <dbReference type="EMBL" id="KAH7320840.1"/>
    </source>
</evidence>
<dbReference type="PANTHER" id="PTHR21310:SF39">
    <property type="entry name" value="AMINOGLYCOSIDE PHOSPHOTRANSFERASE DOMAIN-CONTAINING PROTEIN"/>
    <property type="match status" value="1"/>
</dbReference>
<sequence>MAVFEEEKLFTYSDAELLRFIKSSPHQAPLRHIFLLSPLYIAKLYYNDAAQDAARATKLASELGVHVPCVRRIVRDGNLTYSVMDRIYGGPLHHLWSDLDWTRSMRLALQLRGMIRKMQSVQSKTAGSLETGQCRSFYLQDFYGLPQLAGRKEINAFLTFWMEFQSMEREEEKDIKEHVRRPKIGYSASRMNFVHHNLSPRNIMLDADGKLWLMNWDYAGFYPKSFEHAAMHSFMRTDWNRGTRMRWKVFSWIATGVHGRDAQLLEKCRAKFLRDQFGREANIKDLGYAAASGSRDWETSEGQSVL</sequence>
<dbReference type="GO" id="GO:0016301">
    <property type="term" value="F:kinase activity"/>
    <property type="evidence" value="ECO:0007669"/>
    <property type="project" value="UniProtKB-KW"/>
</dbReference>
<dbReference type="AlphaFoldDB" id="A0A8K0WS26"/>
<keyword evidence="1" id="KW-0808">Transferase</keyword>
<name>A0A8K0WS26_9HYPO</name>
<reference evidence="1" key="1">
    <citation type="journal article" date="2021" name="Nat. Commun.">
        <title>Genetic determinants of endophytism in the Arabidopsis root mycobiome.</title>
        <authorList>
            <person name="Mesny F."/>
            <person name="Miyauchi S."/>
            <person name="Thiergart T."/>
            <person name="Pickel B."/>
            <person name="Atanasova L."/>
            <person name="Karlsson M."/>
            <person name="Huettel B."/>
            <person name="Barry K.W."/>
            <person name="Haridas S."/>
            <person name="Chen C."/>
            <person name="Bauer D."/>
            <person name="Andreopoulos W."/>
            <person name="Pangilinan J."/>
            <person name="LaButti K."/>
            <person name="Riley R."/>
            <person name="Lipzen A."/>
            <person name="Clum A."/>
            <person name="Drula E."/>
            <person name="Henrissat B."/>
            <person name="Kohler A."/>
            <person name="Grigoriev I.V."/>
            <person name="Martin F.M."/>
            <person name="Hacquard S."/>
        </authorList>
    </citation>
    <scope>NUCLEOTIDE SEQUENCE</scope>
    <source>
        <strain evidence="1">MPI-CAGE-CH-0235</strain>
    </source>
</reference>
<proteinExistence type="predicted"/>
<protein>
    <submittedName>
        <fullName evidence="1">Kinase-like domain-containing protein</fullName>
    </submittedName>
</protein>
<dbReference type="SUPFAM" id="SSF56112">
    <property type="entry name" value="Protein kinase-like (PK-like)"/>
    <property type="match status" value="1"/>
</dbReference>
<dbReference type="InterPro" id="IPR011009">
    <property type="entry name" value="Kinase-like_dom_sf"/>
</dbReference>
<dbReference type="EMBL" id="JAGPNK010000005">
    <property type="protein sequence ID" value="KAH7320840.1"/>
    <property type="molecule type" value="Genomic_DNA"/>
</dbReference>
<comment type="caution">
    <text evidence="1">The sequence shown here is derived from an EMBL/GenBank/DDBJ whole genome shotgun (WGS) entry which is preliminary data.</text>
</comment>
<keyword evidence="2" id="KW-1185">Reference proteome</keyword>
<dbReference type="OrthoDB" id="4177236at2759"/>
<dbReference type="Proteomes" id="UP000813444">
    <property type="component" value="Unassembled WGS sequence"/>
</dbReference>
<dbReference type="Gene3D" id="3.90.1200.10">
    <property type="match status" value="1"/>
</dbReference>
<gene>
    <name evidence="1" type="ORF">B0I35DRAFT_427896</name>
</gene>
<keyword evidence="1" id="KW-0418">Kinase</keyword>
<organism evidence="1 2">
    <name type="scientific">Stachybotrys elegans</name>
    <dbReference type="NCBI Taxonomy" id="80388"/>
    <lineage>
        <taxon>Eukaryota</taxon>
        <taxon>Fungi</taxon>
        <taxon>Dikarya</taxon>
        <taxon>Ascomycota</taxon>
        <taxon>Pezizomycotina</taxon>
        <taxon>Sordariomycetes</taxon>
        <taxon>Hypocreomycetidae</taxon>
        <taxon>Hypocreales</taxon>
        <taxon>Stachybotryaceae</taxon>
        <taxon>Stachybotrys</taxon>
    </lineage>
</organism>
<dbReference type="InterPro" id="IPR051678">
    <property type="entry name" value="AGP_Transferase"/>
</dbReference>
<accession>A0A8K0WS26</accession>
<dbReference type="PANTHER" id="PTHR21310">
    <property type="entry name" value="AMINOGLYCOSIDE PHOSPHOTRANSFERASE-RELATED-RELATED"/>
    <property type="match status" value="1"/>
</dbReference>